<evidence type="ECO:0000313" key="5">
    <source>
        <dbReference type="EMBL" id="GJD57046.1"/>
    </source>
</evidence>
<keyword evidence="8" id="KW-1185">Reference proteome</keyword>
<dbReference type="InterPro" id="IPR011711">
    <property type="entry name" value="GntR_C"/>
</dbReference>
<keyword evidence="2" id="KW-0238">DNA-binding</keyword>
<dbReference type="Pfam" id="PF07729">
    <property type="entry name" value="FCD"/>
    <property type="match status" value="1"/>
</dbReference>
<dbReference type="GO" id="GO:0003700">
    <property type="term" value="F:DNA-binding transcription factor activity"/>
    <property type="evidence" value="ECO:0007669"/>
    <property type="project" value="InterPro"/>
</dbReference>
<dbReference type="PROSITE" id="PS50949">
    <property type="entry name" value="HTH_GNTR"/>
    <property type="match status" value="1"/>
</dbReference>
<dbReference type="Proteomes" id="UP001055303">
    <property type="component" value="Unassembled WGS sequence"/>
</dbReference>
<sequence>MAGPIATGPMSAEEAGASASPLRRIKLSDQIAEDLCRRIARERMEPGQRLPNEQKLMQHYGCAKGTIREALKALEVQGLVAMRPGPNGGAEIRPVSIDAAAQQLRRFLHFRRLDFAQVYAVRRELEVALGLDVAGRLDAEALQRLEENILACEAAFAAGEHARGRSLELTFHDLLCDASDNALLAFMCRFINSLLRDLVEFQGSATEYAAFGAHNLESHRQLVSAFRAKDAEAVGRIMQEHMCCAEHYMRRLDASFRRDLLSGR</sequence>
<gene>
    <name evidence="6" type="primary">lutR</name>
    <name evidence="5" type="synonym">nanR_4</name>
    <name evidence="5" type="ORF">IFDJLNFL_2946</name>
    <name evidence="6" type="ORF">MTDSW087_04324</name>
</gene>
<name>A0A564G282_9HYPH</name>
<dbReference type="SMART" id="SM00345">
    <property type="entry name" value="HTH_GNTR"/>
    <property type="match status" value="1"/>
</dbReference>
<organism evidence="6 7">
    <name type="scientific">Methylobacterium dankookense</name>
    <dbReference type="NCBI Taxonomy" id="560405"/>
    <lineage>
        <taxon>Bacteria</taxon>
        <taxon>Pseudomonadati</taxon>
        <taxon>Pseudomonadota</taxon>
        <taxon>Alphaproteobacteria</taxon>
        <taxon>Hyphomicrobiales</taxon>
        <taxon>Methylobacteriaceae</taxon>
        <taxon>Methylobacterium</taxon>
    </lineage>
</organism>
<evidence type="ECO:0000313" key="8">
    <source>
        <dbReference type="Proteomes" id="UP001055303"/>
    </source>
</evidence>
<dbReference type="PRINTS" id="PR00035">
    <property type="entry name" value="HTHGNTR"/>
</dbReference>
<dbReference type="InterPro" id="IPR036390">
    <property type="entry name" value="WH_DNA-bd_sf"/>
</dbReference>
<evidence type="ECO:0000256" key="3">
    <source>
        <dbReference type="ARBA" id="ARBA00023163"/>
    </source>
</evidence>
<accession>A0A564G282</accession>
<dbReference type="EMBL" id="BPQI01000084">
    <property type="protein sequence ID" value="GJD57046.1"/>
    <property type="molecule type" value="Genomic_DNA"/>
</dbReference>
<keyword evidence="3" id="KW-0804">Transcription</keyword>
<evidence type="ECO:0000256" key="2">
    <source>
        <dbReference type="ARBA" id="ARBA00023125"/>
    </source>
</evidence>
<dbReference type="Gene3D" id="1.10.10.10">
    <property type="entry name" value="Winged helix-like DNA-binding domain superfamily/Winged helix DNA-binding domain"/>
    <property type="match status" value="1"/>
</dbReference>
<dbReference type="Gene3D" id="1.20.120.530">
    <property type="entry name" value="GntR ligand-binding domain-like"/>
    <property type="match status" value="1"/>
</dbReference>
<dbReference type="PANTHER" id="PTHR43537:SF5">
    <property type="entry name" value="UXU OPERON TRANSCRIPTIONAL REGULATOR"/>
    <property type="match status" value="1"/>
</dbReference>
<evidence type="ECO:0000256" key="1">
    <source>
        <dbReference type="ARBA" id="ARBA00023015"/>
    </source>
</evidence>
<dbReference type="SUPFAM" id="SSF48008">
    <property type="entry name" value="GntR ligand-binding domain-like"/>
    <property type="match status" value="1"/>
</dbReference>
<dbReference type="SUPFAM" id="SSF46785">
    <property type="entry name" value="Winged helix' DNA-binding domain"/>
    <property type="match status" value="1"/>
</dbReference>
<evidence type="ECO:0000313" key="6">
    <source>
        <dbReference type="EMBL" id="VUF14599.1"/>
    </source>
</evidence>
<keyword evidence="1" id="KW-0805">Transcription regulation</keyword>
<dbReference type="SMART" id="SM00895">
    <property type="entry name" value="FCD"/>
    <property type="match status" value="1"/>
</dbReference>
<dbReference type="InterPro" id="IPR000524">
    <property type="entry name" value="Tscrpt_reg_HTH_GntR"/>
</dbReference>
<reference evidence="5" key="2">
    <citation type="journal article" date="2021" name="Front. Microbiol.">
        <title>Comprehensive Comparative Genomics and Phenotyping of Methylobacterium Species.</title>
        <authorList>
            <person name="Alessa O."/>
            <person name="Ogura Y."/>
            <person name="Fujitani Y."/>
            <person name="Takami H."/>
            <person name="Hayashi T."/>
            <person name="Sahin N."/>
            <person name="Tani A."/>
        </authorList>
    </citation>
    <scope>NUCLEOTIDE SEQUENCE</scope>
    <source>
        <strain evidence="5">DSM 22415</strain>
    </source>
</reference>
<dbReference type="AlphaFoldDB" id="A0A564G282"/>
<dbReference type="Proteomes" id="UP000401717">
    <property type="component" value="Unassembled WGS sequence"/>
</dbReference>
<dbReference type="EMBL" id="CABFVH010000036">
    <property type="protein sequence ID" value="VUF14599.1"/>
    <property type="molecule type" value="Genomic_DNA"/>
</dbReference>
<evidence type="ECO:0000313" key="7">
    <source>
        <dbReference type="Proteomes" id="UP000401717"/>
    </source>
</evidence>
<feature type="domain" description="HTH gntR-type" evidence="4">
    <location>
        <begin position="25"/>
        <end position="95"/>
    </location>
</feature>
<dbReference type="InterPro" id="IPR008920">
    <property type="entry name" value="TF_FadR/GntR_C"/>
</dbReference>
<reference evidence="6 7" key="1">
    <citation type="submission" date="2019-06" db="EMBL/GenBank/DDBJ databases">
        <authorList>
            <person name="Rodrigo-Torres L."/>
            <person name="Arahal R. D."/>
            <person name="Lucena T."/>
        </authorList>
    </citation>
    <scope>NUCLEOTIDE SEQUENCE [LARGE SCALE GENOMIC DNA]</scope>
    <source>
        <strain evidence="6 7">SW08-7</strain>
    </source>
</reference>
<protein>
    <submittedName>
        <fullName evidence="6">HTH-type transcriptional regulator LutR</fullName>
    </submittedName>
    <submittedName>
        <fullName evidence="5">HTH-type transcriptional repressor NanR</fullName>
    </submittedName>
</protein>
<dbReference type="InterPro" id="IPR036388">
    <property type="entry name" value="WH-like_DNA-bd_sf"/>
</dbReference>
<dbReference type="CDD" id="cd07377">
    <property type="entry name" value="WHTH_GntR"/>
    <property type="match status" value="1"/>
</dbReference>
<reference evidence="5" key="3">
    <citation type="submission" date="2021-08" db="EMBL/GenBank/DDBJ databases">
        <authorList>
            <person name="Tani A."/>
            <person name="Ola A."/>
            <person name="Ogura Y."/>
            <person name="Katsura K."/>
            <person name="Hayashi T."/>
        </authorList>
    </citation>
    <scope>NUCLEOTIDE SEQUENCE</scope>
    <source>
        <strain evidence="5">DSM 22415</strain>
    </source>
</reference>
<dbReference type="Pfam" id="PF00392">
    <property type="entry name" value="GntR"/>
    <property type="match status" value="1"/>
</dbReference>
<proteinExistence type="predicted"/>
<dbReference type="PANTHER" id="PTHR43537">
    <property type="entry name" value="TRANSCRIPTIONAL REGULATOR, GNTR FAMILY"/>
    <property type="match status" value="1"/>
</dbReference>
<dbReference type="GO" id="GO:0003677">
    <property type="term" value="F:DNA binding"/>
    <property type="evidence" value="ECO:0007669"/>
    <property type="project" value="UniProtKB-KW"/>
</dbReference>
<evidence type="ECO:0000259" key="4">
    <source>
        <dbReference type="PROSITE" id="PS50949"/>
    </source>
</evidence>